<reference evidence="1 2" key="1">
    <citation type="submission" date="2020-04" db="EMBL/GenBank/DDBJ databases">
        <title>Perkinsus chesapeaki whole genome sequence.</title>
        <authorList>
            <person name="Bogema D.R."/>
        </authorList>
    </citation>
    <scope>NUCLEOTIDE SEQUENCE [LARGE SCALE GENOMIC DNA]</scope>
    <source>
        <strain evidence="1">ATCC PRA-425</strain>
    </source>
</reference>
<accession>A0A7J6KJ84</accession>
<gene>
    <name evidence="1" type="ORF">FOL47_005712</name>
</gene>
<comment type="caution">
    <text evidence="1">The sequence shown here is derived from an EMBL/GenBank/DDBJ whole genome shotgun (WGS) entry which is preliminary data.</text>
</comment>
<name>A0A7J6KJ84_PERCH</name>
<evidence type="ECO:0000313" key="1">
    <source>
        <dbReference type="EMBL" id="KAF4646749.1"/>
    </source>
</evidence>
<sequence>SSCWKTETETSDTMFVSKISAMVKDIPIPGGKLYQGYGESRSISWFVDQLNDEAQLHGLQPKPSWMYVTRAFAPSARGSLITNVRLRCTSNEWMKDYLMMLNHAIAYLLETYKRSNDTAYHESRLNDIKQKKDEGIFDYLDRLQNEAAQAESCKLSVTPEQVGRYYRRGLLSGYAD</sequence>
<feature type="non-terminal residue" evidence="1">
    <location>
        <position position="1"/>
    </location>
</feature>
<evidence type="ECO:0000313" key="2">
    <source>
        <dbReference type="Proteomes" id="UP000591131"/>
    </source>
</evidence>
<proteinExistence type="predicted"/>
<organism evidence="1 2">
    <name type="scientific">Perkinsus chesapeaki</name>
    <name type="common">Clam parasite</name>
    <name type="synonym">Perkinsus andrewsi</name>
    <dbReference type="NCBI Taxonomy" id="330153"/>
    <lineage>
        <taxon>Eukaryota</taxon>
        <taxon>Sar</taxon>
        <taxon>Alveolata</taxon>
        <taxon>Perkinsozoa</taxon>
        <taxon>Perkinsea</taxon>
        <taxon>Perkinsida</taxon>
        <taxon>Perkinsidae</taxon>
        <taxon>Perkinsus</taxon>
    </lineage>
</organism>
<keyword evidence="2" id="KW-1185">Reference proteome</keyword>
<feature type="non-terminal residue" evidence="1">
    <location>
        <position position="176"/>
    </location>
</feature>
<protein>
    <submittedName>
        <fullName evidence="1">Uncharacterized protein</fullName>
    </submittedName>
</protein>
<dbReference type="OrthoDB" id="10331710at2759"/>
<dbReference type="EMBL" id="JAAPAO010003143">
    <property type="protein sequence ID" value="KAF4646749.1"/>
    <property type="molecule type" value="Genomic_DNA"/>
</dbReference>
<dbReference type="Proteomes" id="UP000591131">
    <property type="component" value="Unassembled WGS sequence"/>
</dbReference>
<dbReference type="AlphaFoldDB" id="A0A7J6KJ84"/>